<dbReference type="GO" id="GO:0005524">
    <property type="term" value="F:ATP binding"/>
    <property type="evidence" value="ECO:0007669"/>
    <property type="project" value="UniProtKB-UniRule"/>
</dbReference>
<feature type="domain" description="Protein kinase" evidence="11">
    <location>
        <begin position="141"/>
        <end position="427"/>
    </location>
</feature>
<proteinExistence type="predicted"/>
<feature type="binding site" evidence="9">
    <location>
        <position position="172"/>
    </location>
    <ligand>
        <name>ATP</name>
        <dbReference type="ChEBI" id="CHEBI:30616"/>
    </ligand>
</feature>
<dbReference type="GO" id="GO:0005829">
    <property type="term" value="C:cytosol"/>
    <property type="evidence" value="ECO:0007669"/>
    <property type="project" value="TreeGrafter"/>
</dbReference>
<evidence type="ECO:0000256" key="4">
    <source>
        <dbReference type="ARBA" id="ARBA00022741"/>
    </source>
</evidence>
<dbReference type="VEuPathDB" id="FungiDB:CJI97_001989"/>
<evidence type="ECO:0000256" key="8">
    <source>
        <dbReference type="ARBA" id="ARBA00048679"/>
    </source>
</evidence>
<evidence type="ECO:0000256" key="3">
    <source>
        <dbReference type="ARBA" id="ARBA00022679"/>
    </source>
</evidence>
<evidence type="ECO:0000313" key="12">
    <source>
        <dbReference type="EMBL" id="KND97657.1"/>
    </source>
</evidence>
<organism evidence="12 13">
    <name type="scientific">Candidozyma auris</name>
    <name type="common">Yeast</name>
    <name type="synonym">Candida auris</name>
    <dbReference type="NCBI Taxonomy" id="498019"/>
    <lineage>
        <taxon>Eukaryota</taxon>
        <taxon>Fungi</taxon>
        <taxon>Dikarya</taxon>
        <taxon>Ascomycota</taxon>
        <taxon>Saccharomycotina</taxon>
        <taxon>Pichiomycetes</taxon>
        <taxon>Metschnikowiaceae</taxon>
        <taxon>Candidozyma</taxon>
    </lineage>
</organism>
<dbReference type="InterPro" id="IPR011009">
    <property type="entry name" value="Kinase-like_dom_sf"/>
</dbReference>
<keyword evidence="4 9" id="KW-0547">Nucleotide-binding</keyword>
<dbReference type="InterPro" id="IPR017441">
    <property type="entry name" value="Protein_kinase_ATP_BS"/>
</dbReference>
<dbReference type="Pfam" id="PF00069">
    <property type="entry name" value="Pkinase"/>
    <property type="match status" value="1"/>
</dbReference>
<dbReference type="EMBL" id="LGST01000041">
    <property type="protein sequence ID" value="KND97657.1"/>
    <property type="molecule type" value="Genomic_DNA"/>
</dbReference>
<comment type="catalytic activity">
    <reaction evidence="8">
        <text>L-seryl-[protein] + ATP = O-phospho-L-seryl-[protein] + ADP + H(+)</text>
        <dbReference type="Rhea" id="RHEA:17989"/>
        <dbReference type="Rhea" id="RHEA-COMP:9863"/>
        <dbReference type="Rhea" id="RHEA-COMP:11604"/>
        <dbReference type="ChEBI" id="CHEBI:15378"/>
        <dbReference type="ChEBI" id="CHEBI:29999"/>
        <dbReference type="ChEBI" id="CHEBI:30616"/>
        <dbReference type="ChEBI" id="CHEBI:83421"/>
        <dbReference type="ChEBI" id="CHEBI:456216"/>
        <dbReference type="EC" id="2.7.11.1"/>
    </reaction>
</comment>
<evidence type="ECO:0000256" key="5">
    <source>
        <dbReference type="ARBA" id="ARBA00022777"/>
    </source>
</evidence>
<evidence type="ECO:0000256" key="2">
    <source>
        <dbReference type="ARBA" id="ARBA00022527"/>
    </source>
</evidence>
<dbReference type="PANTHER" id="PTHR24343">
    <property type="entry name" value="SERINE/THREONINE KINASE"/>
    <property type="match status" value="1"/>
</dbReference>
<name>A0A0L0NTZ6_CANAR</name>
<dbReference type="GO" id="GO:0004674">
    <property type="term" value="F:protein serine/threonine kinase activity"/>
    <property type="evidence" value="ECO:0007669"/>
    <property type="project" value="UniProtKB-KW"/>
</dbReference>
<dbReference type="Proteomes" id="UP000037122">
    <property type="component" value="Unassembled WGS sequence"/>
</dbReference>
<gene>
    <name evidence="12" type="ORF">QG37_06056</name>
</gene>
<keyword evidence="2" id="KW-0723">Serine/threonine-protein kinase</keyword>
<dbReference type="EC" id="2.7.11.1" evidence="1"/>
<keyword evidence="3" id="KW-0808">Transferase</keyword>
<dbReference type="InterPro" id="IPR000719">
    <property type="entry name" value="Prot_kinase_dom"/>
</dbReference>
<dbReference type="SMART" id="SM00220">
    <property type="entry name" value="S_TKc"/>
    <property type="match status" value="1"/>
</dbReference>
<feature type="region of interest" description="Disordered" evidence="10">
    <location>
        <begin position="441"/>
        <end position="502"/>
    </location>
</feature>
<dbReference type="InterPro" id="IPR008271">
    <property type="entry name" value="Ser/Thr_kinase_AS"/>
</dbReference>
<evidence type="ECO:0000256" key="7">
    <source>
        <dbReference type="ARBA" id="ARBA00047899"/>
    </source>
</evidence>
<dbReference type="Gene3D" id="1.10.510.10">
    <property type="entry name" value="Transferase(Phosphotransferase) domain 1"/>
    <property type="match status" value="1"/>
</dbReference>
<feature type="compositionally biased region" description="Polar residues" evidence="10">
    <location>
        <begin position="487"/>
        <end position="501"/>
    </location>
</feature>
<dbReference type="VEuPathDB" id="FungiDB:B9J08_002445"/>
<dbReference type="AlphaFoldDB" id="A0A0L0NTZ6"/>
<dbReference type="VEuPathDB" id="FungiDB:QG37_06056"/>
<dbReference type="VEuPathDB" id="FungiDB:CJJ09_005534"/>
<dbReference type="PANTHER" id="PTHR24343:SF137">
    <property type="entry name" value="SERINE_THREONINE-PROTEIN KINASE HRK1"/>
    <property type="match status" value="1"/>
</dbReference>
<dbReference type="VEuPathDB" id="FungiDB:CJI96_0005000"/>
<reference evidence="13" key="1">
    <citation type="journal article" date="2015" name="BMC Genomics">
        <title>Draft genome of a commonly misdiagnosed multidrug resistant pathogen Candida auris.</title>
        <authorList>
            <person name="Chatterjee S."/>
            <person name="Alampalli S.V."/>
            <person name="Nageshan R.K."/>
            <person name="Chettiar S.T."/>
            <person name="Joshi S."/>
            <person name="Tatu U.S."/>
        </authorList>
    </citation>
    <scope>NUCLEOTIDE SEQUENCE [LARGE SCALE GENOMIC DNA]</scope>
    <source>
        <strain evidence="13">6684</strain>
    </source>
</reference>
<dbReference type="PROSITE" id="PS50011">
    <property type="entry name" value="PROTEIN_KINASE_DOM"/>
    <property type="match status" value="1"/>
</dbReference>
<sequence length="578" mass="64937">MSKHRLLKDLFRNSSLLLLNKLGHSLSPLLEQLLTAGNAGSLLNHRSFLRRWSLKLSITPQTSSLPGQLPAASDTEDKKEKLLIFHRRKNDSHQHHHSHLSLKRFFKILRPEHLDGDDSSVDSKKPPLLPLSLTANLAKKYDMGKLIGTGASGSVNLVTSHDNSSEIFAVKKFRAKLKNEKEHDYQTKVKNEFLIGDYLKHQNLIHTMELIKENNEFLIVMEYCPYDFFNLVMSGLMKEQEICCYFKQIINGVAHLHEAGIAHRDLKLDNCVVNQDGILKLIDFGSAFQYRKDSEGGTKKILKAKGIVGSDPYLAPEVFDTSVPYDARLADVWSIAIIFCCMILKRFPWKIPRSSDPSFRSFAGLNNMDEPVSEQEMQEHDSKGPKYGPDRLLRLLPKASQSLIKSMLTIDCSKRYLIGDVLADPFYSSIQHCYYAEVDEEVPQAEPQASQVSQPPPETPDGADLGAHTPQHVPQPNIPMSPEAGSSPASGLQSPVLSGSATPVMEGSLSEVITHEHEHRFGSHIHDPEALAGKKVVKKVDKLFKAPNHKHHLVTEQELEKINQERQRARRMKENGVA</sequence>
<comment type="caution">
    <text evidence="12">The sequence shown here is derived from an EMBL/GenBank/DDBJ whole genome shotgun (WGS) entry which is preliminary data.</text>
</comment>
<dbReference type="PROSITE" id="PS00107">
    <property type="entry name" value="PROTEIN_KINASE_ATP"/>
    <property type="match status" value="1"/>
</dbReference>
<evidence type="ECO:0000256" key="9">
    <source>
        <dbReference type="PROSITE-ProRule" id="PRU10141"/>
    </source>
</evidence>
<dbReference type="GO" id="GO:0030447">
    <property type="term" value="P:filamentous growth"/>
    <property type="evidence" value="ECO:0007669"/>
    <property type="project" value="UniProtKB-ARBA"/>
</dbReference>
<evidence type="ECO:0000259" key="11">
    <source>
        <dbReference type="PROSITE" id="PS50011"/>
    </source>
</evidence>
<keyword evidence="6 9" id="KW-0067">ATP-binding</keyword>
<comment type="catalytic activity">
    <reaction evidence="7">
        <text>L-threonyl-[protein] + ATP = O-phospho-L-threonyl-[protein] + ADP + H(+)</text>
        <dbReference type="Rhea" id="RHEA:46608"/>
        <dbReference type="Rhea" id="RHEA-COMP:11060"/>
        <dbReference type="Rhea" id="RHEA-COMP:11605"/>
        <dbReference type="ChEBI" id="CHEBI:15378"/>
        <dbReference type="ChEBI" id="CHEBI:30013"/>
        <dbReference type="ChEBI" id="CHEBI:30616"/>
        <dbReference type="ChEBI" id="CHEBI:61977"/>
        <dbReference type="ChEBI" id="CHEBI:456216"/>
        <dbReference type="EC" id="2.7.11.1"/>
    </reaction>
</comment>
<dbReference type="PROSITE" id="PS00108">
    <property type="entry name" value="PROTEIN_KINASE_ST"/>
    <property type="match status" value="1"/>
</dbReference>
<keyword evidence="5" id="KW-0418">Kinase</keyword>
<dbReference type="VEuPathDB" id="FungiDB:CJJ07_003710"/>
<accession>A0A0L0NTZ6</accession>
<dbReference type="SUPFAM" id="SSF56112">
    <property type="entry name" value="Protein kinase-like (PK-like)"/>
    <property type="match status" value="1"/>
</dbReference>
<evidence type="ECO:0000256" key="1">
    <source>
        <dbReference type="ARBA" id="ARBA00012513"/>
    </source>
</evidence>
<evidence type="ECO:0000313" key="13">
    <source>
        <dbReference type="Proteomes" id="UP000037122"/>
    </source>
</evidence>
<protein>
    <recommendedName>
        <fullName evidence="1">non-specific serine/threonine protein kinase</fullName>
        <ecNumber evidence="1">2.7.11.1</ecNumber>
    </recommendedName>
</protein>
<evidence type="ECO:0000256" key="6">
    <source>
        <dbReference type="ARBA" id="ARBA00022840"/>
    </source>
</evidence>
<evidence type="ECO:0000256" key="10">
    <source>
        <dbReference type="SAM" id="MobiDB-lite"/>
    </source>
</evidence>